<sequence length="324" mass="35675">MSLRFYIDDSGKNDPPVFVLGGVAFQAEQVATFEAEWIAELASPPAIPFLKMKDANAGRGAFKGVPRSERDAKLARLGEILRTHATATVAVIVRHDDYERIFAGKMMAWMDRPYQMMFHLTIATAYKLVAEHGFGKTAEFVFDRQIEHETALRESYPALRQGMEPALAAFLLENPRHADDQIEVALQAADMIAWHVRRTWRDGTDAMARASGAGPSIVAIPGKHDLFTEKTLAFLASVATGTVRRLNTVFPYEAKQIGEDFEAMATYANLQLIAEARPLQPVELISFPATGTGTYQLVRSCAALGRPHLHRQSGTRCLGEASAA</sequence>
<dbReference type="OrthoDB" id="7595147at2"/>
<dbReference type="RefSeq" id="WP_086486072.1">
    <property type="nucleotide sequence ID" value="NZ_QVRA01000016.1"/>
</dbReference>
<name>A0A418YPR0_9SPHN</name>
<accession>A0A418YPR0</accession>
<dbReference type="InterPro" id="IPR024524">
    <property type="entry name" value="DUF3800"/>
</dbReference>
<keyword evidence="2" id="KW-1185">Reference proteome</keyword>
<dbReference type="Proteomes" id="UP000283469">
    <property type="component" value="Unassembled WGS sequence"/>
</dbReference>
<dbReference type="EMBL" id="QVRA01000016">
    <property type="protein sequence ID" value="RJG53365.1"/>
    <property type="molecule type" value="Genomic_DNA"/>
</dbReference>
<comment type="caution">
    <text evidence="1">The sequence shown here is derived from an EMBL/GenBank/DDBJ whole genome shotgun (WGS) entry which is preliminary data.</text>
</comment>
<protein>
    <submittedName>
        <fullName evidence="1">DUF3800 domain-containing protein</fullName>
    </submittedName>
</protein>
<reference evidence="1 2" key="1">
    <citation type="submission" date="2018-08" db="EMBL/GenBank/DDBJ databases">
        <title>Sphingobium sp. EO9.</title>
        <authorList>
            <person name="Park Y."/>
            <person name="Kim K.H."/>
            <person name="Jeon C.O."/>
        </authorList>
    </citation>
    <scope>NUCLEOTIDE SEQUENCE [LARGE SCALE GENOMIC DNA]</scope>
    <source>
        <strain evidence="1 2">EO9</strain>
    </source>
</reference>
<organism evidence="1 2">
    <name type="scientific">Sphingobium terrigena</name>
    <dbReference type="NCBI Taxonomy" id="2304063"/>
    <lineage>
        <taxon>Bacteria</taxon>
        <taxon>Pseudomonadati</taxon>
        <taxon>Pseudomonadota</taxon>
        <taxon>Alphaproteobacteria</taxon>
        <taxon>Sphingomonadales</taxon>
        <taxon>Sphingomonadaceae</taxon>
        <taxon>Sphingobium</taxon>
    </lineage>
</organism>
<gene>
    <name evidence="1" type="ORF">D0Z70_16380</name>
</gene>
<evidence type="ECO:0000313" key="2">
    <source>
        <dbReference type="Proteomes" id="UP000283469"/>
    </source>
</evidence>
<proteinExistence type="predicted"/>
<dbReference type="Pfam" id="PF12686">
    <property type="entry name" value="DUF3800"/>
    <property type="match status" value="1"/>
</dbReference>
<evidence type="ECO:0000313" key="1">
    <source>
        <dbReference type="EMBL" id="RJG53365.1"/>
    </source>
</evidence>
<dbReference type="AlphaFoldDB" id="A0A418YPR0"/>